<name>A0A8J6J2X6_9FIRM</name>
<accession>A0A8J6J2X6</accession>
<gene>
    <name evidence="1" type="ORF">H8S55_01315</name>
</gene>
<evidence type="ECO:0000313" key="1">
    <source>
        <dbReference type="EMBL" id="MBC5715977.1"/>
    </source>
</evidence>
<protein>
    <submittedName>
        <fullName evidence="1">Uncharacterized protein</fullName>
    </submittedName>
</protein>
<proteinExistence type="predicted"/>
<dbReference type="Proteomes" id="UP000602260">
    <property type="component" value="Unassembled WGS sequence"/>
</dbReference>
<organism evidence="1 2">
    <name type="scientific">Flintibacter faecis</name>
    <dbReference type="NCBI Taxonomy" id="2763047"/>
    <lineage>
        <taxon>Bacteria</taxon>
        <taxon>Bacillati</taxon>
        <taxon>Bacillota</taxon>
        <taxon>Clostridia</taxon>
        <taxon>Eubacteriales</taxon>
        <taxon>Flintibacter</taxon>
    </lineage>
</organism>
<comment type="caution">
    <text evidence="1">The sequence shown here is derived from an EMBL/GenBank/DDBJ whole genome shotgun (WGS) entry which is preliminary data.</text>
</comment>
<keyword evidence="2" id="KW-1185">Reference proteome</keyword>
<dbReference type="AlphaFoldDB" id="A0A8J6J2X6"/>
<sequence>MDIPKLYKYRYFIEDKVPRIGSSDGEQIAQWQSVLYDGILLPASPSTFNDLYDCDFLLDDNFLNSKTGRELIVRQAVN</sequence>
<dbReference type="EMBL" id="JACOPN010000001">
    <property type="protein sequence ID" value="MBC5715977.1"/>
    <property type="molecule type" value="Genomic_DNA"/>
</dbReference>
<dbReference type="RefSeq" id="WP_186877479.1">
    <property type="nucleotide sequence ID" value="NZ_JACOPN010000001.1"/>
</dbReference>
<reference evidence="1" key="1">
    <citation type="submission" date="2020-08" db="EMBL/GenBank/DDBJ databases">
        <title>Genome public.</title>
        <authorList>
            <person name="Liu C."/>
            <person name="Sun Q."/>
        </authorList>
    </citation>
    <scope>NUCLEOTIDE SEQUENCE</scope>
    <source>
        <strain evidence="1">BX5</strain>
    </source>
</reference>
<evidence type="ECO:0000313" key="2">
    <source>
        <dbReference type="Proteomes" id="UP000602260"/>
    </source>
</evidence>